<evidence type="ECO:0000256" key="1">
    <source>
        <dbReference type="SAM" id="SignalP"/>
    </source>
</evidence>
<dbReference type="Proteomes" id="UP001420932">
    <property type="component" value="Unassembled WGS sequence"/>
</dbReference>
<comment type="caution">
    <text evidence="2">The sequence shown here is derived from an EMBL/GenBank/DDBJ whole genome shotgun (WGS) entry which is preliminary data.</text>
</comment>
<feature type="chain" id="PRO_5044711447" description="Secreted protein" evidence="1">
    <location>
        <begin position="23"/>
        <end position="66"/>
    </location>
</feature>
<dbReference type="AlphaFoldDB" id="A0AAP0DWL2"/>
<dbReference type="EMBL" id="JBBNAF010000025">
    <property type="protein sequence ID" value="KAK9082410.1"/>
    <property type="molecule type" value="Genomic_DNA"/>
</dbReference>
<keyword evidence="4" id="KW-1185">Reference proteome</keyword>
<gene>
    <name evidence="2" type="ORF">Syun_031824</name>
    <name evidence="3" type="ORF">Syun_031828</name>
</gene>
<evidence type="ECO:0000313" key="4">
    <source>
        <dbReference type="Proteomes" id="UP001420932"/>
    </source>
</evidence>
<proteinExistence type="predicted"/>
<keyword evidence="1" id="KW-0732">Signal</keyword>
<evidence type="ECO:0000313" key="3">
    <source>
        <dbReference type="EMBL" id="KAK9082410.1"/>
    </source>
</evidence>
<sequence>MKFIFVSAFVFSLHCISHHSWSCIHVILNDGLLVHGSRMKCRAMFPDQIDWKTEDPMHAIFSGSMH</sequence>
<reference evidence="2 4" key="1">
    <citation type="submission" date="2024-01" db="EMBL/GenBank/DDBJ databases">
        <title>Genome assemblies of Stephania.</title>
        <authorList>
            <person name="Yang L."/>
        </authorList>
    </citation>
    <scope>NUCLEOTIDE SEQUENCE [LARGE SCALE GENOMIC DNA]</scope>
    <source>
        <strain evidence="2">YNDBR</strain>
        <tissue evidence="2">Leaf</tissue>
    </source>
</reference>
<evidence type="ECO:0008006" key="5">
    <source>
        <dbReference type="Google" id="ProtNLM"/>
    </source>
</evidence>
<organism evidence="2 4">
    <name type="scientific">Stephania yunnanensis</name>
    <dbReference type="NCBI Taxonomy" id="152371"/>
    <lineage>
        <taxon>Eukaryota</taxon>
        <taxon>Viridiplantae</taxon>
        <taxon>Streptophyta</taxon>
        <taxon>Embryophyta</taxon>
        <taxon>Tracheophyta</taxon>
        <taxon>Spermatophyta</taxon>
        <taxon>Magnoliopsida</taxon>
        <taxon>Ranunculales</taxon>
        <taxon>Menispermaceae</taxon>
        <taxon>Menispermoideae</taxon>
        <taxon>Cissampelideae</taxon>
        <taxon>Stephania</taxon>
    </lineage>
</organism>
<dbReference type="EMBL" id="JBBNAF010000025">
    <property type="protein sequence ID" value="KAK9082406.1"/>
    <property type="molecule type" value="Genomic_DNA"/>
</dbReference>
<feature type="signal peptide" evidence="1">
    <location>
        <begin position="1"/>
        <end position="22"/>
    </location>
</feature>
<accession>A0AAP0DWL2</accession>
<name>A0AAP0DWL2_9MAGN</name>
<evidence type="ECO:0000313" key="2">
    <source>
        <dbReference type="EMBL" id="KAK9082406.1"/>
    </source>
</evidence>
<protein>
    <recommendedName>
        <fullName evidence="5">Secreted protein</fullName>
    </recommendedName>
</protein>